<dbReference type="InterPro" id="IPR020846">
    <property type="entry name" value="MFS_dom"/>
</dbReference>
<keyword evidence="1 5" id="KW-0812">Transmembrane</keyword>
<feature type="transmembrane region" description="Helical" evidence="5">
    <location>
        <begin position="261"/>
        <end position="284"/>
    </location>
</feature>
<dbReference type="Pfam" id="PF07690">
    <property type="entry name" value="MFS_1"/>
    <property type="match status" value="1"/>
</dbReference>
<evidence type="ECO:0000313" key="8">
    <source>
        <dbReference type="Proteomes" id="UP000030700"/>
    </source>
</evidence>
<dbReference type="STRING" id="1499966.U14_05503"/>
<dbReference type="HOGENOM" id="CLU_025379_2_0_0"/>
<dbReference type="PANTHER" id="PTHR23526">
    <property type="entry name" value="INTEGRAL MEMBRANE TRANSPORT PROTEIN-RELATED"/>
    <property type="match status" value="1"/>
</dbReference>
<evidence type="ECO:0000256" key="1">
    <source>
        <dbReference type="ARBA" id="ARBA00022692"/>
    </source>
</evidence>
<feature type="domain" description="Major facilitator superfamily (MFS) profile" evidence="6">
    <location>
        <begin position="229"/>
        <end position="489"/>
    </location>
</feature>
<feature type="transmembrane region" description="Helical" evidence="5">
    <location>
        <begin position="49"/>
        <end position="70"/>
    </location>
</feature>
<proteinExistence type="predicted"/>
<dbReference type="PANTHER" id="PTHR23526:SF2">
    <property type="entry name" value="MAJOR FACILITATOR SUPERFAMILY (MFS) PROFILE DOMAIN-CONTAINING PROTEIN"/>
    <property type="match status" value="1"/>
</dbReference>
<dbReference type="Proteomes" id="UP000030700">
    <property type="component" value="Unassembled WGS sequence"/>
</dbReference>
<dbReference type="GO" id="GO:0022857">
    <property type="term" value="F:transmembrane transporter activity"/>
    <property type="evidence" value="ECO:0007669"/>
    <property type="project" value="InterPro"/>
</dbReference>
<evidence type="ECO:0000259" key="6">
    <source>
        <dbReference type="PROSITE" id="PS50850"/>
    </source>
</evidence>
<dbReference type="EMBL" id="DF820460">
    <property type="protein sequence ID" value="GAK54224.1"/>
    <property type="molecule type" value="Genomic_DNA"/>
</dbReference>
<keyword evidence="2 5" id="KW-1133">Transmembrane helix</keyword>
<dbReference type="InterPro" id="IPR011701">
    <property type="entry name" value="MFS"/>
</dbReference>
<dbReference type="InterPro" id="IPR036259">
    <property type="entry name" value="MFS_trans_sf"/>
</dbReference>
<dbReference type="AlphaFoldDB" id="A0A081BS43"/>
<feature type="transmembrane region" description="Helical" evidence="5">
    <location>
        <begin position="178"/>
        <end position="200"/>
    </location>
</feature>
<feature type="transmembrane region" description="Helical" evidence="5">
    <location>
        <begin position="21"/>
        <end position="43"/>
    </location>
</feature>
<feature type="transmembrane region" description="Helical" evidence="5">
    <location>
        <begin position="359"/>
        <end position="379"/>
    </location>
</feature>
<dbReference type="Gene3D" id="1.20.1250.20">
    <property type="entry name" value="MFS general substrate transporter like domains"/>
    <property type="match status" value="2"/>
</dbReference>
<feature type="transmembrane region" description="Helical" evidence="5">
    <location>
        <begin position="233"/>
        <end position="255"/>
    </location>
</feature>
<feature type="transmembrane region" description="Helical" evidence="5">
    <location>
        <begin position="391"/>
        <end position="411"/>
    </location>
</feature>
<organism evidence="7">
    <name type="scientific">Candidatus Moduliflexus flocculans</name>
    <dbReference type="NCBI Taxonomy" id="1499966"/>
    <lineage>
        <taxon>Bacteria</taxon>
        <taxon>Candidatus Moduliflexota</taxon>
        <taxon>Candidatus Moduliflexia</taxon>
        <taxon>Candidatus Moduliflexales</taxon>
        <taxon>Candidatus Moduliflexaceae</taxon>
    </lineage>
</organism>
<reference evidence="7" key="1">
    <citation type="journal article" date="2015" name="PeerJ">
        <title>First genomic representation of candidate bacterial phylum KSB3 points to enhanced environmental sensing as a trigger of wastewater bulking.</title>
        <authorList>
            <person name="Sekiguchi Y."/>
            <person name="Ohashi A."/>
            <person name="Parks D.H."/>
            <person name="Yamauchi T."/>
            <person name="Tyson G.W."/>
            <person name="Hugenholtz P."/>
        </authorList>
    </citation>
    <scope>NUCLEOTIDE SEQUENCE [LARGE SCALE GENOMIC DNA]</scope>
</reference>
<feature type="transmembrane region" description="Helical" evidence="5">
    <location>
        <begin position="320"/>
        <end position="338"/>
    </location>
</feature>
<feature type="region of interest" description="Disordered" evidence="4">
    <location>
        <begin position="456"/>
        <end position="489"/>
    </location>
</feature>
<dbReference type="InterPro" id="IPR052528">
    <property type="entry name" value="Sugar_transport-like"/>
</dbReference>
<keyword evidence="3 5" id="KW-0472">Membrane</keyword>
<name>A0A081BS43_9BACT</name>
<gene>
    <name evidence="7" type="ORF">U14_05503</name>
</gene>
<evidence type="ECO:0000256" key="3">
    <source>
        <dbReference type="ARBA" id="ARBA00023136"/>
    </source>
</evidence>
<evidence type="ECO:0000256" key="5">
    <source>
        <dbReference type="SAM" id="Phobius"/>
    </source>
</evidence>
<dbReference type="SUPFAM" id="SSF103473">
    <property type="entry name" value="MFS general substrate transporter"/>
    <property type="match status" value="1"/>
</dbReference>
<feature type="transmembrane region" description="Helical" evidence="5">
    <location>
        <begin position="152"/>
        <end position="172"/>
    </location>
</feature>
<evidence type="ECO:0000256" key="2">
    <source>
        <dbReference type="ARBA" id="ARBA00022989"/>
    </source>
</evidence>
<keyword evidence="8" id="KW-1185">Reference proteome</keyword>
<dbReference type="PROSITE" id="PS50850">
    <property type="entry name" value="MFS"/>
    <property type="match status" value="1"/>
</dbReference>
<protein>
    <submittedName>
        <fullName evidence="7">Sugar phosphate permease</fullName>
    </submittedName>
</protein>
<evidence type="ECO:0000313" key="7">
    <source>
        <dbReference type="EMBL" id="GAK54224.1"/>
    </source>
</evidence>
<sequence>MRSFLKKIDNSDLRSGLAYSTWDGILWAVMFGVAENYLVPFALLFTANAFQLSLLQATAFLSTSIGQVIGAHITAKMPSRKFIPVLGVRTQAACWLFIFALTTWTGNAWFIILFYFTSLFVPNLGGPGWLSWMNDLIPQHLRGEYWGMRNRLVGITQLISMGIAGFSLQFAKHHDLEFLTFGILFSLGFLARFIGSFAIVRQYEPPGHHQNNSATPTFATFLTTLPTSNFGRFALFNFCMAFAINIMEPIINIYVLQSLHFGYAEFSVLTTIRMLISFWAMAYWGPLSDRYGNYQILRVTTMMMPLVSLAWLIIKNFYALALIQGFTGFILAGMNLAIQNYQFDSVKRHEITKTMAYFNMFNNLFAFSGALVGGALTHFTPHLSLPWFAHGNYELIFLFSGLLRVATLIIFHARFREVRKVEPSPGMRYFYIYIPVTNVLNRFEAFGDFWGMRNDKSKNHESEQGASKPPTPAERGKVVFPSPSEIEKR</sequence>
<accession>A0A081BS43</accession>
<evidence type="ECO:0000256" key="4">
    <source>
        <dbReference type="SAM" id="MobiDB-lite"/>
    </source>
</evidence>